<dbReference type="GO" id="GO:0009279">
    <property type="term" value="C:cell outer membrane"/>
    <property type="evidence" value="ECO:0007669"/>
    <property type="project" value="UniProtKB-SubCell"/>
</dbReference>
<keyword evidence="2 8" id="KW-0813">Transport</keyword>
<feature type="chain" id="PRO_5011495603" evidence="10">
    <location>
        <begin position="31"/>
        <end position="866"/>
    </location>
</feature>
<dbReference type="EMBL" id="FNGS01000002">
    <property type="protein sequence ID" value="SDL51954.1"/>
    <property type="molecule type" value="Genomic_DNA"/>
</dbReference>
<dbReference type="Pfam" id="PF14905">
    <property type="entry name" value="OMP_b-brl_3"/>
    <property type="match status" value="1"/>
</dbReference>
<feature type="signal peptide" evidence="10">
    <location>
        <begin position="1"/>
        <end position="30"/>
    </location>
</feature>
<dbReference type="Proteomes" id="UP000198901">
    <property type="component" value="Unassembled WGS sequence"/>
</dbReference>
<feature type="compositionally biased region" description="Gly residues" evidence="9">
    <location>
        <begin position="845"/>
        <end position="858"/>
    </location>
</feature>
<evidence type="ECO:0000256" key="10">
    <source>
        <dbReference type="SAM" id="SignalP"/>
    </source>
</evidence>
<evidence type="ECO:0000256" key="8">
    <source>
        <dbReference type="PROSITE-ProRule" id="PRU01360"/>
    </source>
</evidence>
<evidence type="ECO:0000256" key="7">
    <source>
        <dbReference type="ARBA" id="ARBA00023237"/>
    </source>
</evidence>
<dbReference type="Gene3D" id="2.60.40.1120">
    <property type="entry name" value="Carboxypeptidase-like, regulatory domain"/>
    <property type="match status" value="1"/>
</dbReference>
<keyword evidence="4 8" id="KW-0812">Transmembrane</keyword>
<keyword evidence="7 8" id="KW-0998">Cell outer membrane</keyword>
<comment type="subcellular location">
    <subcellularLocation>
        <location evidence="1 8">Cell outer membrane</location>
        <topology evidence="1 8">Multi-pass membrane protein</topology>
    </subcellularLocation>
</comment>
<evidence type="ECO:0000256" key="1">
    <source>
        <dbReference type="ARBA" id="ARBA00004571"/>
    </source>
</evidence>
<dbReference type="InterPro" id="IPR039426">
    <property type="entry name" value="TonB-dep_rcpt-like"/>
</dbReference>
<keyword evidence="13" id="KW-0675">Receptor</keyword>
<keyword evidence="3 8" id="KW-1134">Transmembrane beta strand</keyword>
<evidence type="ECO:0000259" key="12">
    <source>
        <dbReference type="Pfam" id="PF14905"/>
    </source>
</evidence>
<evidence type="ECO:0000313" key="14">
    <source>
        <dbReference type="Proteomes" id="UP000198901"/>
    </source>
</evidence>
<dbReference type="Gene3D" id="2.40.170.20">
    <property type="entry name" value="TonB-dependent receptor, beta-barrel domain"/>
    <property type="match status" value="1"/>
</dbReference>
<feature type="region of interest" description="Disordered" evidence="9">
    <location>
        <begin position="830"/>
        <end position="866"/>
    </location>
</feature>
<keyword evidence="5 10" id="KW-0732">Signal</keyword>
<evidence type="ECO:0000256" key="5">
    <source>
        <dbReference type="ARBA" id="ARBA00022729"/>
    </source>
</evidence>
<evidence type="ECO:0000313" key="13">
    <source>
        <dbReference type="EMBL" id="SDL51954.1"/>
    </source>
</evidence>
<feature type="domain" description="TonB-dependent receptor plug" evidence="11">
    <location>
        <begin position="172"/>
        <end position="256"/>
    </location>
</feature>
<dbReference type="Pfam" id="PF13620">
    <property type="entry name" value="CarboxypepD_reg"/>
    <property type="match status" value="1"/>
</dbReference>
<organism evidence="13 14">
    <name type="scientific">Siphonobacter aquaeclarae</name>
    <dbReference type="NCBI Taxonomy" id="563176"/>
    <lineage>
        <taxon>Bacteria</taxon>
        <taxon>Pseudomonadati</taxon>
        <taxon>Bacteroidota</taxon>
        <taxon>Cytophagia</taxon>
        <taxon>Cytophagales</taxon>
        <taxon>Cytophagaceae</taxon>
        <taxon>Siphonobacter</taxon>
    </lineage>
</organism>
<name>A0A1G9KQS8_9BACT</name>
<dbReference type="InterPro" id="IPR036942">
    <property type="entry name" value="Beta-barrel_TonB_sf"/>
</dbReference>
<protein>
    <submittedName>
        <fullName evidence="13">Outer membrane receptor proteins, mostly Fe transport</fullName>
    </submittedName>
</protein>
<dbReference type="InterPro" id="IPR008969">
    <property type="entry name" value="CarboxyPept-like_regulatory"/>
</dbReference>
<accession>A0A1G9KQS8</accession>
<dbReference type="PANTHER" id="PTHR30069:SF29">
    <property type="entry name" value="HEMOGLOBIN AND HEMOGLOBIN-HAPTOGLOBIN-BINDING PROTEIN 1-RELATED"/>
    <property type="match status" value="1"/>
</dbReference>
<proteinExistence type="inferred from homology"/>
<dbReference type="SUPFAM" id="SSF49464">
    <property type="entry name" value="Carboxypeptidase regulatory domain-like"/>
    <property type="match status" value="1"/>
</dbReference>
<dbReference type="GO" id="GO:0015344">
    <property type="term" value="F:siderophore uptake transmembrane transporter activity"/>
    <property type="evidence" value="ECO:0007669"/>
    <property type="project" value="TreeGrafter"/>
</dbReference>
<dbReference type="InterPro" id="IPR041700">
    <property type="entry name" value="OMP_b-brl_3"/>
</dbReference>
<evidence type="ECO:0000256" key="4">
    <source>
        <dbReference type="ARBA" id="ARBA00022692"/>
    </source>
</evidence>
<feature type="domain" description="Outer membrane protein beta-barrel" evidence="12">
    <location>
        <begin position="410"/>
        <end position="820"/>
    </location>
</feature>
<evidence type="ECO:0000256" key="2">
    <source>
        <dbReference type="ARBA" id="ARBA00022448"/>
    </source>
</evidence>
<reference evidence="13 14" key="1">
    <citation type="submission" date="2016-10" db="EMBL/GenBank/DDBJ databases">
        <authorList>
            <person name="de Groot N.N."/>
        </authorList>
    </citation>
    <scope>NUCLEOTIDE SEQUENCE [LARGE SCALE GENOMIC DNA]</scope>
    <source>
        <strain evidence="13 14">DSM 21668</strain>
    </source>
</reference>
<dbReference type="AlphaFoldDB" id="A0A1G9KQS8"/>
<dbReference type="InterPro" id="IPR012910">
    <property type="entry name" value="Plug_dom"/>
</dbReference>
<dbReference type="GO" id="GO:0044718">
    <property type="term" value="P:siderophore transmembrane transport"/>
    <property type="evidence" value="ECO:0007669"/>
    <property type="project" value="TreeGrafter"/>
</dbReference>
<gene>
    <name evidence="13" type="ORF">SAMN04488090_1103</name>
</gene>
<dbReference type="Pfam" id="PF07715">
    <property type="entry name" value="Plug"/>
    <property type="match status" value="1"/>
</dbReference>
<dbReference type="SUPFAM" id="SSF56935">
    <property type="entry name" value="Porins"/>
    <property type="match status" value="1"/>
</dbReference>
<dbReference type="InterPro" id="IPR037066">
    <property type="entry name" value="Plug_dom_sf"/>
</dbReference>
<dbReference type="PANTHER" id="PTHR30069">
    <property type="entry name" value="TONB-DEPENDENT OUTER MEMBRANE RECEPTOR"/>
    <property type="match status" value="1"/>
</dbReference>
<keyword evidence="6 8" id="KW-0472">Membrane</keyword>
<evidence type="ECO:0000256" key="6">
    <source>
        <dbReference type="ARBA" id="ARBA00023136"/>
    </source>
</evidence>
<sequence>MNQHPYHLKHAMKKFLLICVGLLSVQLASAQFPISTAPQRKAIPGTADDNTPKGNSKITGFVVDSAMTKAVEFASVALVSKTTNKPVDGAVADDKGKFTLNKVLAGDYKLLFTFIGYENKTVDGIKVEKGKDIDLGVVKLSSKAKTLEEVTVTGQKDLIEEKVDRLVYNAEKDITAKGGDASDVLRKVPMLSVDLQGNVSLRGSSNIRVLINNKPSTIVAGSVADALKQIPADMIKSVEVITSPSAKYDAEGSGGIINIITKKNTLQGLSLNVDAGVGNRGSNLSLNGSYRKGKMGFSLGGFGRANYNLKVDVFNDQTNFGPNGNTSRTIQNGTGKNSGQFGNYNLGFDYDMAKNQSLTAGVRYGVRNMLNTQDYDIQSFVNGNKTGTLFRDIDTKNLSGTVDVNVDYLHTYKKPQQEWSISTMYSRNDLTNNYDANDKSAVDAILNRQKNINHSNNQEATLQTDYQTPIRKNQLIEFGAKGIMRKVSSNYDYLYANAGDPLTQDPKQPSGALDYDQNVVGGYTSYTYTTKSRYTLKAGARYEHTSISASTREGGEIHIPNYGNLVPSVNLSKSIKGTMLKLGYNRRIQRPGIQQLNPNINAANPQNISIGNPLLRPELTDNIELGASRTIKKFFLNATFFGRKTDNMITQVVQSSDTLAGGLITTYQNIGSEHALGSNIFGNLAVSSKINIGIFSNFLYSQLKGKAPIGGGISQDVSNSGLNVSGGFFTQFTFKNGWGAQGFAFLQGSQVQLQGRRGGFGFYSAGVKKDFKNKKGSIGLAGENFLTKNFHMHTQNSSPQFTQVSDIYIFMRGVRLTFTYKIGKMTMDAPRKKGKSVNNDDVKTGGDGMNQQQGGGTPSTGTARPR</sequence>
<evidence type="ECO:0000256" key="3">
    <source>
        <dbReference type="ARBA" id="ARBA00022452"/>
    </source>
</evidence>
<evidence type="ECO:0000259" key="11">
    <source>
        <dbReference type="Pfam" id="PF07715"/>
    </source>
</evidence>
<comment type="similarity">
    <text evidence="8">Belongs to the TonB-dependent receptor family.</text>
</comment>
<dbReference type="STRING" id="563176.SAMN04488090_1103"/>
<dbReference type="PROSITE" id="PS52016">
    <property type="entry name" value="TONB_DEPENDENT_REC_3"/>
    <property type="match status" value="1"/>
</dbReference>
<dbReference type="Gene3D" id="2.170.130.10">
    <property type="entry name" value="TonB-dependent receptor, plug domain"/>
    <property type="match status" value="1"/>
</dbReference>
<evidence type="ECO:0000256" key="9">
    <source>
        <dbReference type="SAM" id="MobiDB-lite"/>
    </source>
</evidence>
<keyword evidence="14" id="KW-1185">Reference proteome</keyword>